<dbReference type="EMBL" id="CBMI010004855">
    <property type="protein sequence ID" value="CEG05669.1"/>
    <property type="molecule type" value="Genomic_DNA"/>
</dbReference>
<reference evidence="1" key="1">
    <citation type="submission" date="2013-05" db="EMBL/GenBank/DDBJ databases">
        <title>Draft genome sequences of six wheat associated Fusarium spp. isolates.</title>
        <authorList>
            <person name="Moolhuijzen P.M."/>
            <person name="Manners J.M."/>
            <person name="Wilcox S."/>
            <person name="Bellgard M.I."/>
            <person name="Gardiner D.M."/>
        </authorList>
    </citation>
    <scope>NUCLEOTIDE SEQUENCE</scope>
    <source>
        <strain evidence="1">CS3069</strain>
    </source>
</reference>
<evidence type="ECO:0000313" key="1">
    <source>
        <dbReference type="EMBL" id="CEG05669.1"/>
    </source>
</evidence>
<protein>
    <submittedName>
        <fullName evidence="1">WGS project CBMI000000000 data, contig CS3069_c004859</fullName>
    </submittedName>
</protein>
<gene>
    <name evidence="1" type="ORF">BN850_0133100</name>
</gene>
<accession>A0A090MEZ1</accession>
<organism evidence="1">
    <name type="scientific">Fusarium clavum</name>
    <dbReference type="NCBI Taxonomy" id="2594811"/>
    <lineage>
        <taxon>Eukaryota</taxon>
        <taxon>Fungi</taxon>
        <taxon>Dikarya</taxon>
        <taxon>Ascomycota</taxon>
        <taxon>Pezizomycotina</taxon>
        <taxon>Sordariomycetes</taxon>
        <taxon>Hypocreomycetidae</taxon>
        <taxon>Hypocreales</taxon>
        <taxon>Nectriaceae</taxon>
        <taxon>Fusarium</taxon>
        <taxon>Fusarium incarnatum-equiseti species complex</taxon>
    </lineage>
</organism>
<name>A0A090MEZ1_9HYPO</name>
<proteinExistence type="predicted"/>
<comment type="caution">
    <text evidence="1">The sequence shown here is derived from an EMBL/GenBank/DDBJ whole genome shotgun (WGS) entry which is preliminary data.</text>
</comment>
<sequence>MVGETVWRLHTRLSACLLLDTSSGLDDCNPLSFTFEDNRDHHVLRLHQGDSKWGHDFALPRADNSMHFSLITQKN</sequence>
<dbReference type="AlphaFoldDB" id="A0A090MEZ1"/>